<dbReference type="GO" id="GO:0030001">
    <property type="term" value="P:metal ion transport"/>
    <property type="evidence" value="ECO:0007669"/>
    <property type="project" value="InterPro"/>
</dbReference>
<feature type="compositionally biased region" description="Acidic residues" evidence="4">
    <location>
        <begin position="130"/>
        <end position="141"/>
    </location>
</feature>
<dbReference type="Gene3D" id="3.40.50.1980">
    <property type="entry name" value="Nitrogenase molybdenum iron protein domain"/>
    <property type="match status" value="2"/>
</dbReference>
<dbReference type="EMBL" id="BONR01000006">
    <property type="protein sequence ID" value="GIG55501.1"/>
    <property type="molecule type" value="Genomic_DNA"/>
</dbReference>
<comment type="caution">
    <text evidence="5">The sequence shown here is derived from an EMBL/GenBank/DDBJ whole genome shotgun (WGS) entry which is preliminary data.</text>
</comment>
<evidence type="ECO:0000313" key="5">
    <source>
        <dbReference type="EMBL" id="GIG55501.1"/>
    </source>
</evidence>
<sequence length="319" mass="33893">MTTLVLAGCATESTPENASGGGDASLAVGASFYPLQFVAERVGGEDVEVVSLISAGVEPHDAELSPAIVRSMQSMDSVLYLSEFSAAVDDAIDTTGVRALDAHHIVEEHTEAVAARAESEHDHEDGAAHDEDEAHEDEAHADDDGHGHGDADPHFWLDPTLVSELADDVAAEFAELDPDNAADYEARGEELKGELAALDDSFTQSLEICERRDVFVSHEAYGYLATRYDLHQQGLSGLDPEAEPSPARVREIRDLVEDTGATTIFTESLVSANVADSLAEDVGVSTAVLDPLESITDGDDYLGVMTRNLEALRSGLDCG</sequence>
<accession>A0A919Q467</accession>
<dbReference type="PANTHER" id="PTHR42953:SF3">
    <property type="entry name" value="HIGH-AFFINITY ZINC UPTAKE SYSTEM PROTEIN ZNUA"/>
    <property type="match status" value="1"/>
</dbReference>
<dbReference type="InterPro" id="IPR006127">
    <property type="entry name" value="ZnuA-like"/>
</dbReference>
<comment type="similarity">
    <text evidence="1">Belongs to the bacterial solute-binding protein 9 family.</text>
</comment>
<evidence type="ECO:0000256" key="3">
    <source>
        <dbReference type="ARBA" id="ARBA00022729"/>
    </source>
</evidence>
<keyword evidence="3" id="KW-0732">Signal</keyword>
<evidence type="ECO:0000256" key="4">
    <source>
        <dbReference type="SAM" id="MobiDB-lite"/>
    </source>
</evidence>
<dbReference type="Proteomes" id="UP000652354">
    <property type="component" value="Unassembled WGS sequence"/>
</dbReference>
<feature type="compositionally biased region" description="Basic and acidic residues" evidence="4">
    <location>
        <begin position="113"/>
        <end position="129"/>
    </location>
</feature>
<feature type="region of interest" description="Disordered" evidence="4">
    <location>
        <begin position="113"/>
        <end position="155"/>
    </location>
</feature>
<gene>
    <name evidence="5" type="ORF">Dac01nite_22530</name>
</gene>
<evidence type="ECO:0000313" key="6">
    <source>
        <dbReference type="Proteomes" id="UP000652354"/>
    </source>
</evidence>
<dbReference type="PANTHER" id="PTHR42953">
    <property type="entry name" value="HIGH-AFFINITY ZINC UPTAKE SYSTEM PROTEIN ZNUA-RELATED"/>
    <property type="match status" value="1"/>
</dbReference>
<dbReference type="GO" id="GO:0046872">
    <property type="term" value="F:metal ion binding"/>
    <property type="evidence" value="ECO:0007669"/>
    <property type="project" value="InterPro"/>
</dbReference>
<reference evidence="5" key="1">
    <citation type="submission" date="2021-01" db="EMBL/GenBank/DDBJ databases">
        <title>Whole genome shotgun sequence of Demequina activiva NBRC 110675.</title>
        <authorList>
            <person name="Komaki H."/>
            <person name="Tamura T."/>
        </authorList>
    </citation>
    <scope>NUCLEOTIDE SEQUENCE</scope>
    <source>
        <strain evidence="5">NBRC 110675</strain>
    </source>
</reference>
<evidence type="ECO:0000256" key="1">
    <source>
        <dbReference type="ARBA" id="ARBA00011028"/>
    </source>
</evidence>
<organism evidence="5 6">
    <name type="scientific">Demequina activiva</name>
    <dbReference type="NCBI Taxonomy" id="1582364"/>
    <lineage>
        <taxon>Bacteria</taxon>
        <taxon>Bacillati</taxon>
        <taxon>Actinomycetota</taxon>
        <taxon>Actinomycetes</taxon>
        <taxon>Micrococcales</taxon>
        <taxon>Demequinaceae</taxon>
        <taxon>Demequina</taxon>
    </lineage>
</organism>
<dbReference type="AlphaFoldDB" id="A0A919Q467"/>
<dbReference type="Pfam" id="PF01297">
    <property type="entry name" value="ZnuA"/>
    <property type="match status" value="1"/>
</dbReference>
<dbReference type="SUPFAM" id="SSF53807">
    <property type="entry name" value="Helical backbone' metal receptor"/>
    <property type="match status" value="1"/>
</dbReference>
<keyword evidence="2" id="KW-0813">Transport</keyword>
<dbReference type="InterPro" id="IPR050492">
    <property type="entry name" value="Bact_metal-bind_prot9"/>
</dbReference>
<protein>
    <submittedName>
        <fullName evidence="5">Metal ABC transporter substrate-binding protein</fullName>
    </submittedName>
</protein>
<proteinExistence type="inferred from homology"/>
<name>A0A919Q467_9MICO</name>
<feature type="compositionally biased region" description="Basic and acidic residues" evidence="4">
    <location>
        <begin position="142"/>
        <end position="155"/>
    </location>
</feature>
<keyword evidence="6" id="KW-1185">Reference proteome</keyword>
<evidence type="ECO:0000256" key="2">
    <source>
        <dbReference type="ARBA" id="ARBA00022448"/>
    </source>
</evidence>